<dbReference type="AlphaFoldDB" id="K0THV8"/>
<gene>
    <name evidence="1" type="ORF">THAOC_01641</name>
</gene>
<reference evidence="1 2" key="1">
    <citation type="journal article" date="2012" name="Genome Biol.">
        <title>Genome and low-iron response of an oceanic diatom adapted to chronic iron limitation.</title>
        <authorList>
            <person name="Lommer M."/>
            <person name="Specht M."/>
            <person name="Roy A.S."/>
            <person name="Kraemer L."/>
            <person name="Andreson R."/>
            <person name="Gutowska M.A."/>
            <person name="Wolf J."/>
            <person name="Bergner S.V."/>
            <person name="Schilhabel M.B."/>
            <person name="Klostermeier U.C."/>
            <person name="Beiko R.G."/>
            <person name="Rosenstiel P."/>
            <person name="Hippler M."/>
            <person name="Laroche J."/>
        </authorList>
    </citation>
    <scope>NUCLEOTIDE SEQUENCE [LARGE SCALE GENOMIC DNA]</scope>
    <source>
        <strain evidence="1 2">CCMP1005</strain>
    </source>
</reference>
<dbReference type="Proteomes" id="UP000266841">
    <property type="component" value="Unassembled WGS sequence"/>
</dbReference>
<accession>K0THV8</accession>
<feature type="non-terminal residue" evidence="1">
    <location>
        <position position="1"/>
    </location>
</feature>
<name>K0THV8_THAOC</name>
<comment type="caution">
    <text evidence="1">The sequence shown here is derived from an EMBL/GenBank/DDBJ whole genome shotgun (WGS) entry which is preliminary data.</text>
</comment>
<evidence type="ECO:0000313" key="2">
    <source>
        <dbReference type="Proteomes" id="UP000266841"/>
    </source>
</evidence>
<protein>
    <submittedName>
        <fullName evidence="1">Uncharacterized protein</fullName>
    </submittedName>
</protein>
<evidence type="ECO:0000313" key="1">
    <source>
        <dbReference type="EMBL" id="EJK76584.1"/>
    </source>
</evidence>
<keyword evidence="2" id="KW-1185">Reference proteome</keyword>
<dbReference type="EMBL" id="AGNL01001965">
    <property type="protein sequence ID" value="EJK76584.1"/>
    <property type="molecule type" value="Genomic_DNA"/>
</dbReference>
<proteinExistence type="predicted"/>
<sequence>TFICPQTPILRRVIRFVRRSSLWWCTVVCVAILGRADCVYARKSPGIASYAPHGSSIYNLPEPRAGTWPHASGILSDGFSNLTFCWTGSCIAFKLSTLICAIASDRPRPDIPPTLRVDSAPHLCAPRDRAVDRTCVLLHKDTYSPATTVARLHQMGSRLAVRALERKPTPNIRRVKPISFRRSELFGSS</sequence>
<organism evidence="1 2">
    <name type="scientific">Thalassiosira oceanica</name>
    <name type="common">Marine diatom</name>
    <dbReference type="NCBI Taxonomy" id="159749"/>
    <lineage>
        <taxon>Eukaryota</taxon>
        <taxon>Sar</taxon>
        <taxon>Stramenopiles</taxon>
        <taxon>Ochrophyta</taxon>
        <taxon>Bacillariophyta</taxon>
        <taxon>Coscinodiscophyceae</taxon>
        <taxon>Thalassiosirophycidae</taxon>
        <taxon>Thalassiosirales</taxon>
        <taxon>Thalassiosiraceae</taxon>
        <taxon>Thalassiosira</taxon>
    </lineage>
</organism>